<keyword evidence="1" id="KW-0479">Metal-binding</keyword>
<dbReference type="InterPro" id="IPR016035">
    <property type="entry name" value="Acyl_Trfase/lysoPLipase"/>
</dbReference>
<keyword evidence="2" id="KW-0863">Zinc-finger</keyword>
<keyword evidence="6 7" id="KW-0443">Lipid metabolism</keyword>
<dbReference type="CDD" id="cd07199">
    <property type="entry name" value="Pat17_PNPLA8_PNPLA9_like"/>
    <property type="match status" value="1"/>
</dbReference>
<keyword evidence="4" id="KW-0862">Zinc</keyword>
<feature type="short sequence motif" description="GXSXG" evidence="7">
    <location>
        <begin position="797"/>
        <end position="801"/>
    </location>
</feature>
<evidence type="ECO:0000256" key="4">
    <source>
        <dbReference type="ARBA" id="ARBA00022833"/>
    </source>
</evidence>
<evidence type="ECO:0000259" key="9">
    <source>
        <dbReference type="PROSITE" id="PS51635"/>
    </source>
</evidence>
<evidence type="ECO:0000256" key="1">
    <source>
        <dbReference type="ARBA" id="ARBA00022723"/>
    </source>
</evidence>
<proteinExistence type="predicted"/>
<gene>
    <name evidence="10" type="ORF">QC762_0075290</name>
</gene>
<dbReference type="PANTHER" id="PTHR24185">
    <property type="entry name" value="CALCIUM-INDEPENDENT PHOSPHOLIPASE A2-GAMMA"/>
    <property type="match status" value="1"/>
</dbReference>
<evidence type="ECO:0000256" key="8">
    <source>
        <dbReference type="SAM" id="MobiDB-lite"/>
    </source>
</evidence>
<dbReference type="PROSITE" id="PS00518">
    <property type="entry name" value="ZF_RING_1"/>
    <property type="match status" value="1"/>
</dbReference>
<evidence type="ECO:0000256" key="5">
    <source>
        <dbReference type="ARBA" id="ARBA00022963"/>
    </source>
</evidence>
<feature type="active site" description="Nucleophile" evidence="7">
    <location>
        <position position="799"/>
    </location>
</feature>
<dbReference type="Pfam" id="PF01734">
    <property type="entry name" value="Patatin"/>
    <property type="match status" value="1"/>
</dbReference>
<keyword evidence="3 7" id="KW-0378">Hydrolase</keyword>
<dbReference type="EMBL" id="JAFFHA010000007">
    <property type="protein sequence ID" value="KAK4652646.1"/>
    <property type="molecule type" value="Genomic_DNA"/>
</dbReference>
<evidence type="ECO:0000313" key="10">
    <source>
        <dbReference type="EMBL" id="KAK4652646.1"/>
    </source>
</evidence>
<sequence length="1260" mass="139706">MDSTRTRARSPHQVDPPVNFKTAALTVMMSRYLQKVHDSTASSAENKSSPGDLEPKSNFHVQEDSMEDNTCEKCEEREGDIICSCGARFCDPCFTKSHLKRNPTHQRKDRDAETAWNWIKGKSPGQGADSQHFIADEDAKWFGLSAEKTSRGNHAPTIFETARLRDLIESSLGQPGSPRRQFPSIVSFVGETGAGKSTLVRSLIYHSKKPKDNGAAVQAPVPGADSGTSAIFSTTGEVNLYLDPVSFGSESPAFYADCEGLMGTEPVSALHQKEWTKHAKPYKLATMDDGRYMDRRTAVQTLYPRFLYIFSDVVCYVTRNPKAWADSALRLLEWSMAGAESTINQHALPALIIVLNGPTIEDEEWIHGSPEAVTDAFFKTIEEEISANEKIKNFANFHGTKNMKDLFRRSYSTVYVHYVPLQGYLTLGSTSNVVKQTMKLGHRIRADALRVQLARADSWARFDTRQLSVIVEFAFRHLTSNKHNEPFDFRKCRRRITVPTSAEEHFSEILGRCLEGMTTSAFVTTAQTLGSSLLRHALHEDTSDSAAPLVPDGVFNSDIRALCERAVSQYLDANSQCAFADFCGRRCVNTKMGHAQGHQDITGRLLQPGLFVTDAKFNAEAFLGAVETAINDLMSRINAKSPPGRQAWRYLAAAAHRKNLEDLRNLGAFPHSETGPVPQDDFMSEFSVCYGCFFGRPEYRLPCNHVICEKCVEDFDDTPRDARYPGLSTHNGCVVCGAKDEGWPYKAHTKPNLAGVRALSLDGGGVRAIVELSILYRLERLVGLDIPLGRLFDFMVGTSAGGIIAIGLGVQGRMVHDCLKSFRIFTSEGFKSKTFTTNRGVGMVARMFRSSMYHTQNLVQALENALGPSATEPFFGLRHSCRVAVTTVVNKELRLIANYNSGGKDTYLDSKLPLWLAARCTSAAPMYFRSADHNGQECWDGGLRANNPLCHAQAEPQSIWGTAVGFDLLLSVGSGCADTSQKHHTTQTKHPWLRELLQTLLSTMDAENVWKDFRTEPRIKNRAERLNVEFEGSVAPALDDKNSVPSMEEEAWNFPFHNGPKGEANTYDFAPLSGNIPVDKLACIAVRLRASMFFFEMERIEMKNGLAHFYGWICCRIGPDEIGFGQLMKMTKGFDVAGRKIKCEPATAATATAPLKLVVYFHESERDNDDIVRIDVDFGEKYVATISGFPMTVKSLLDHGKAYIDPYPTLSMDECQKSAEKNLEKDLGPSLESPTAITPPPPYQASLEPVNIVVGAQELE</sequence>
<reference evidence="10 11" key="1">
    <citation type="journal article" date="2023" name="bioRxiv">
        <title>High-quality genome assemblies of four members of thePodospora anserinaspecies complex.</title>
        <authorList>
            <person name="Ament-Velasquez S.L."/>
            <person name="Vogan A.A."/>
            <person name="Wallerman O."/>
            <person name="Hartmann F."/>
            <person name="Gautier V."/>
            <person name="Silar P."/>
            <person name="Giraud T."/>
            <person name="Johannesson H."/>
        </authorList>
    </citation>
    <scope>NUCLEOTIDE SEQUENCE [LARGE SCALE GENOMIC DNA]</scope>
    <source>
        <strain evidence="10 11">CBS 415.72m</strain>
    </source>
</reference>
<feature type="region of interest" description="Disordered" evidence="8">
    <location>
        <begin position="36"/>
        <end position="64"/>
    </location>
</feature>
<feature type="compositionally biased region" description="Polar residues" evidence="8">
    <location>
        <begin position="39"/>
        <end position="49"/>
    </location>
</feature>
<protein>
    <recommendedName>
        <fullName evidence="9">PNPLA domain-containing protein</fullName>
    </recommendedName>
</protein>
<feature type="short sequence motif" description="DGA/G" evidence="7">
    <location>
        <begin position="940"/>
        <end position="942"/>
    </location>
</feature>
<feature type="domain" description="PNPLA" evidence="9">
    <location>
        <begin position="759"/>
        <end position="953"/>
    </location>
</feature>
<evidence type="ECO:0000256" key="6">
    <source>
        <dbReference type="ARBA" id="ARBA00023098"/>
    </source>
</evidence>
<dbReference type="PANTHER" id="PTHR24185:SF1">
    <property type="entry name" value="CALCIUM-INDEPENDENT PHOSPHOLIPASE A2-GAMMA"/>
    <property type="match status" value="1"/>
</dbReference>
<evidence type="ECO:0000256" key="2">
    <source>
        <dbReference type="ARBA" id="ARBA00022771"/>
    </source>
</evidence>
<dbReference type="CDD" id="cd19757">
    <property type="entry name" value="Bbox1"/>
    <property type="match status" value="1"/>
</dbReference>
<keyword evidence="5 7" id="KW-0442">Lipid degradation</keyword>
<evidence type="ECO:0000313" key="11">
    <source>
        <dbReference type="Proteomes" id="UP001323405"/>
    </source>
</evidence>
<accession>A0ABR0GAK2</accession>
<keyword evidence="11" id="KW-1185">Reference proteome</keyword>
<dbReference type="RefSeq" id="XP_062741621.1">
    <property type="nucleotide sequence ID" value="XM_062883797.1"/>
</dbReference>
<dbReference type="SUPFAM" id="SSF52540">
    <property type="entry name" value="P-loop containing nucleoside triphosphate hydrolases"/>
    <property type="match status" value="1"/>
</dbReference>
<evidence type="ECO:0000256" key="7">
    <source>
        <dbReference type="PROSITE-ProRule" id="PRU01161"/>
    </source>
</evidence>
<feature type="compositionally biased region" description="Basic and acidic residues" evidence="8">
    <location>
        <begin position="53"/>
        <end position="63"/>
    </location>
</feature>
<comment type="caution">
    <text evidence="10">The sequence shown here is derived from an EMBL/GenBank/DDBJ whole genome shotgun (WGS) entry which is preliminary data.</text>
</comment>
<dbReference type="Proteomes" id="UP001323405">
    <property type="component" value="Unassembled WGS sequence"/>
</dbReference>
<dbReference type="SUPFAM" id="SSF52151">
    <property type="entry name" value="FabD/lysophospholipase-like"/>
    <property type="match status" value="1"/>
</dbReference>
<dbReference type="PROSITE" id="PS51635">
    <property type="entry name" value="PNPLA"/>
    <property type="match status" value="1"/>
</dbReference>
<comment type="caution">
    <text evidence="7">Lacks conserved residue(s) required for the propagation of feature annotation.</text>
</comment>
<dbReference type="Gene3D" id="3.40.1090.10">
    <property type="entry name" value="Cytosolic phospholipase A2 catalytic domain"/>
    <property type="match status" value="1"/>
</dbReference>
<evidence type="ECO:0000256" key="3">
    <source>
        <dbReference type="ARBA" id="ARBA00022801"/>
    </source>
</evidence>
<feature type="active site" description="Proton acceptor" evidence="7">
    <location>
        <position position="940"/>
    </location>
</feature>
<dbReference type="InterPro" id="IPR027417">
    <property type="entry name" value="P-loop_NTPase"/>
</dbReference>
<organism evidence="10 11">
    <name type="scientific">Podospora pseudocomata</name>
    <dbReference type="NCBI Taxonomy" id="2093779"/>
    <lineage>
        <taxon>Eukaryota</taxon>
        <taxon>Fungi</taxon>
        <taxon>Dikarya</taxon>
        <taxon>Ascomycota</taxon>
        <taxon>Pezizomycotina</taxon>
        <taxon>Sordariomycetes</taxon>
        <taxon>Sordariomycetidae</taxon>
        <taxon>Sordariales</taxon>
        <taxon>Podosporaceae</taxon>
        <taxon>Podospora</taxon>
    </lineage>
</organism>
<dbReference type="InterPro" id="IPR017907">
    <property type="entry name" value="Znf_RING_CS"/>
</dbReference>
<dbReference type="GeneID" id="87903499"/>
<name>A0ABR0GAK2_9PEZI</name>
<dbReference type="InterPro" id="IPR002641">
    <property type="entry name" value="PNPLA_dom"/>
</dbReference>